<comment type="caution">
    <text evidence="1">The sequence shown here is derived from an EMBL/GenBank/DDBJ whole genome shotgun (WGS) entry which is preliminary data.</text>
</comment>
<evidence type="ECO:0000313" key="2">
    <source>
        <dbReference type="Proteomes" id="UP000681967"/>
    </source>
</evidence>
<accession>A0A8S2U311</accession>
<reference evidence="1" key="1">
    <citation type="submission" date="2021-02" db="EMBL/GenBank/DDBJ databases">
        <authorList>
            <person name="Nowell W R."/>
        </authorList>
    </citation>
    <scope>NUCLEOTIDE SEQUENCE</scope>
</reference>
<dbReference type="InterPro" id="IPR036322">
    <property type="entry name" value="WD40_repeat_dom_sf"/>
</dbReference>
<dbReference type="AlphaFoldDB" id="A0A8S2U311"/>
<feature type="non-terminal residue" evidence="1">
    <location>
        <position position="1"/>
    </location>
</feature>
<dbReference type="EMBL" id="CAJOBH010038454">
    <property type="protein sequence ID" value="CAF4314919.1"/>
    <property type="molecule type" value="Genomic_DNA"/>
</dbReference>
<evidence type="ECO:0000313" key="1">
    <source>
        <dbReference type="EMBL" id="CAF4314919.1"/>
    </source>
</evidence>
<gene>
    <name evidence="1" type="ORF">BYL167_LOCUS28034</name>
</gene>
<proteinExistence type="predicted"/>
<dbReference type="SUPFAM" id="SSF50978">
    <property type="entry name" value="WD40 repeat-like"/>
    <property type="match status" value="1"/>
</dbReference>
<name>A0A8S2U311_9BILA</name>
<organism evidence="1 2">
    <name type="scientific">Rotaria magnacalcarata</name>
    <dbReference type="NCBI Taxonomy" id="392030"/>
    <lineage>
        <taxon>Eukaryota</taxon>
        <taxon>Metazoa</taxon>
        <taxon>Spiralia</taxon>
        <taxon>Gnathifera</taxon>
        <taxon>Rotifera</taxon>
        <taxon>Eurotatoria</taxon>
        <taxon>Bdelloidea</taxon>
        <taxon>Philodinida</taxon>
        <taxon>Philodinidae</taxon>
        <taxon>Rotaria</taxon>
    </lineage>
</organism>
<sequence length="68" mass="7753">SPIRKVRFAPGKGNFRAFVLFNDGVDIWDVRDRDRISTLKFPRDTIQVTDGDWASSDKIILACSDHCL</sequence>
<feature type="non-terminal residue" evidence="1">
    <location>
        <position position="68"/>
    </location>
</feature>
<dbReference type="Proteomes" id="UP000681967">
    <property type="component" value="Unassembled WGS sequence"/>
</dbReference>
<protein>
    <submittedName>
        <fullName evidence="1">Uncharacterized protein</fullName>
    </submittedName>
</protein>